<evidence type="ECO:0000313" key="2">
    <source>
        <dbReference type="EMBL" id="GBL85788.1"/>
    </source>
</evidence>
<evidence type="ECO:0000256" key="1">
    <source>
        <dbReference type="SAM" id="MobiDB-lite"/>
    </source>
</evidence>
<gene>
    <name evidence="2" type="ORF">AVEN_183687_1</name>
</gene>
<protein>
    <submittedName>
        <fullName evidence="2">Uncharacterized protein</fullName>
    </submittedName>
</protein>
<accession>A0A4Y2B1A6</accession>
<comment type="caution">
    <text evidence="2">The sequence shown here is derived from an EMBL/GenBank/DDBJ whole genome shotgun (WGS) entry which is preliminary data.</text>
</comment>
<feature type="region of interest" description="Disordered" evidence="1">
    <location>
        <begin position="79"/>
        <end position="119"/>
    </location>
</feature>
<proteinExistence type="predicted"/>
<evidence type="ECO:0000313" key="3">
    <source>
        <dbReference type="Proteomes" id="UP000499080"/>
    </source>
</evidence>
<dbReference type="EMBL" id="BGPR01233939">
    <property type="protein sequence ID" value="GBL85788.1"/>
    <property type="molecule type" value="Genomic_DNA"/>
</dbReference>
<dbReference type="AlphaFoldDB" id="A0A4Y2B1A6"/>
<reference evidence="2 3" key="1">
    <citation type="journal article" date="2019" name="Sci. Rep.">
        <title>Orb-weaving spider Araneus ventricosus genome elucidates the spidroin gene catalogue.</title>
        <authorList>
            <person name="Kono N."/>
            <person name="Nakamura H."/>
            <person name="Ohtoshi R."/>
            <person name="Moran D.A.P."/>
            <person name="Shinohara A."/>
            <person name="Yoshida Y."/>
            <person name="Fujiwara M."/>
            <person name="Mori M."/>
            <person name="Tomita M."/>
            <person name="Arakawa K."/>
        </authorList>
    </citation>
    <scope>NUCLEOTIDE SEQUENCE [LARGE SCALE GENOMIC DNA]</scope>
</reference>
<feature type="compositionally biased region" description="Basic residues" evidence="1">
    <location>
        <begin position="98"/>
        <end position="119"/>
    </location>
</feature>
<dbReference type="Proteomes" id="UP000499080">
    <property type="component" value="Unassembled WGS sequence"/>
</dbReference>
<name>A0A4Y2B1A6_ARAVE</name>
<keyword evidence="3" id="KW-1185">Reference proteome</keyword>
<sequence>MSFCTKSMMLYNFVIHFFPLSRTVLEIITLTPPFTTRWRCKLFHPVAHSHFAMPKYHSYEDSCSHSAVQRVVRDLSGHLWDPQRPQIPTRPRETRPQRTSRKRKEKGSRYVVKKRPRIT</sequence>
<organism evidence="2 3">
    <name type="scientific">Araneus ventricosus</name>
    <name type="common">Orbweaver spider</name>
    <name type="synonym">Epeira ventricosa</name>
    <dbReference type="NCBI Taxonomy" id="182803"/>
    <lineage>
        <taxon>Eukaryota</taxon>
        <taxon>Metazoa</taxon>
        <taxon>Ecdysozoa</taxon>
        <taxon>Arthropoda</taxon>
        <taxon>Chelicerata</taxon>
        <taxon>Arachnida</taxon>
        <taxon>Araneae</taxon>
        <taxon>Araneomorphae</taxon>
        <taxon>Entelegynae</taxon>
        <taxon>Araneoidea</taxon>
        <taxon>Araneidae</taxon>
        <taxon>Araneus</taxon>
    </lineage>
</organism>